<dbReference type="Gene3D" id="3.40.50.720">
    <property type="entry name" value="NAD(P)-binding Rossmann-like Domain"/>
    <property type="match status" value="1"/>
</dbReference>
<proteinExistence type="inferred from homology"/>
<dbReference type="OMA" id="WECENEI"/>
<evidence type="ECO:0000313" key="4">
    <source>
        <dbReference type="EMBL" id="ENN79646.1"/>
    </source>
</evidence>
<dbReference type="STRING" id="77166.N6UG88"/>
<dbReference type="OrthoDB" id="417891at2759"/>
<dbReference type="PRINTS" id="PR00080">
    <property type="entry name" value="SDRFAMILY"/>
</dbReference>
<keyword evidence="2" id="KW-0560">Oxidoreductase</keyword>
<evidence type="ECO:0000313" key="6">
    <source>
        <dbReference type="Proteomes" id="UP000030742"/>
    </source>
</evidence>
<dbReference type="GO" id="GO:0016616">
    <property type="term" value="F:oxidoreductase activity, acting on the CH-OH group of donors, NAD or NADP as acceptor"/>
    <property type="evidence" value="ECO:0007669"/>
    <property type="project" value="TreeGrafter"/>
</dbReference>
<gene>
    <name evidence="5" type="ORF">D910_06294</name>
    <name evidence="4" type="ORF">YQE_03905</name>
</gene>
<evidence type="ECO:0000256" key="1">
    <source>
        <dbReference type="ARBA" id="ARBA00006484"/>
    </source>
</evidence>
<name>N6UG88_DENPD</name>
<evidence type="ECO:0008006" key="7">
    <source>
        <dbReference type="Google" id="ProtNLM"/>
    </source>
</evidence>
<dbReference type="Proteomes" id="UP000030742">
    <property type="component" value="Unassembled WGS sequence"/>
</dbReference>
<dbReference type="PROSITE" id="PS00061">
    <property type="entry name" value="ADH_SHORT"/>
    <property type="match status" value="1"/>
</dbReference>
<dbReference type="GO" id="GO:0005737">
    <property type="term" value="C:cytoplasm"/>
    <property type="evidence" value="ECO:0007669"/>
    <property type="project" value="TreeGrafter"/>
</dbReference>
<dbReference type="EMBL" id="KB632112">
    <property type="protein sequence ID" value="ERL88916.1"/>
    <property type="molecule type" value="Genomic_DNA"/>
</dbReference>
<reference evidence="4 6" key="1">
    <citation type="journal article" date="2013" name="Genome Biol.">
        <title>Draft genome of the mountain pine beetle, Dendroctonus ponderosae Hopkins, a major forest pest.</title>
        <authorList>
            <person name="Keeling C.I."/>
            <person name="Yuen M.M."/>
            <person name="Liao N.Y."/>
            <person name="Docking T.R."/>
            <person name="Chan S.K."/>
            <person name="Taylor G.A."/>
            <person name="Palmquist D.L."/>
            <person name="Jackman S.D."/>
            <person name="Nguyen A."/>
            <person name="Li M."/>
            <person name="Henderson H."/>
            <person name="Janes J.K."/>
            <person name="Zhao Y."/>
            <person name="Pandoh P."/>
            <person name="Moore R."/>
            <person name="Sperling F.A."/>
            <person name="Huber D.P."/>
            <person name="Birol I."/>
            <person name="Jones S.J."/>
            <person name="Bohlmann J."/>
        </authorList>
    </citation>
    <scope>NUCLEOTIDE SEQUENCE</scope>
</reference>
<dbReference type="EMBL" id="KB740669">
    <property type="protein sequence ID" value="ENN79646.1"/>
    <property type="molecule type" value="Genomic_DNA"/>
</dbReference>
<dbReference type="HOGENOM" id="CLU_010194_2_16_1"/>
<dbReference type="PANTHER" id="PTHR44229">
    <property type="entry name" value="15-HYDROXYPROSTAGLANDIN DEHYDROGENASE [NAD(+)]"/>
    <property type="match status" value="1"/>
</dbReference>
<dbReference type="Pfam" id="PF00106">
    <property type="entry name" value="adh_short"/>
    <property type="match status" value="1"/>
</dbReference>
<dbReference type="InterPro" id="IPR036291">
    <property type="entry name" value="NAD(P)-bd_dom_sf"/>
</dbReference>
<dbReference type="PANTHER" id="PTHR44229:SF8">
    <property type="entry name" value="ALCOHOL DEHYDROGENASE-RELATED"/>
    <property type="match status" value="1"/>
</dbReference>
<protein>
    <recommendedName>
        <fullName evidence="7">Alcohol dehydrogenase</fullName>
    </recommendedName>
</protein>
<dbReference type="InterPro" id="IPR002347">
    <property type="entry name" value="SDR_fam"/>
</dbReference>
<dbReference type="PRINTS" id="PR00081">
    <property type="entry name" value="GDHRDH"/>
</dbReference>
<feature type="non-terminal residue" evidence="4">
    <location>
        <position position="1"/>
    </location>
</feature>
<dbReference type="InterPro" id="IPR020904">
    <property type="entry name" value="Sc_DH/Rdtase_CS"/>
</dbReference>
<comment type="similarity">
    <text evidence="1 3">Belongs to the short-chain dehydrogenases/reductases (SDR) family.</text>
</comment>
<dbReference type="AlphaFoldDB" id="N6UG88"/>
<evidence type="ECO:0000313" key="5">
    <source>
        <dbReference type="EMBL" id="ERL88916.1"/>
    </source>
</evidence>
<evidence type="ECO:0000256" key="2">
    <source>
        <dbReference type="ARBA" id="ARBA00023002"/>
    </source>
</evidence>
<dbReference type="SUPFAM" id="SSF51735">
    <property type="entry name" value="NAD(P)-binding Rossmann-fold domains"/>
    <property type="match status" value="1"/>
</dbReference>
<accession>N6UG88</accession>
<organism evidence="4">
    <name type="scientific">Dendroctonus ponderosae</name>
    <name type="common">Mountain pine beetle</name>
    <dbReference type="NCBI Taxonomy" id="77166"/>
    <lineage>
        <taxon>Eukaryota</taxon>
        <taxon>Metazoa</taxon>
        <taxon>Ecdysozoa</taxon>
        <taxon>Arthropoda</taxon>
        <taxon>Hexapoda</taxon>
        <taxon>Insecta</taxon>
        <taxon>Pterygota</taxon>
        <taxon>Neoptera</taxon>
        <taxon>Endopterygota</taxon>
        <taxon>Coleoptera</taxon>
        <taxon>Polyphaga</taxon>
        <taxon>Cucujiformia</taxon>
        <taxon>Curculionidae</taxon>
        <taxon>Scolytinae</taxon>
        <taxon>Dendroctonus</taxon>
    </lineage>
</organism>
<evidence type="ECO:0000256" key="3">
    <source>
        <dbReference type="RuleBase" id="RU000363"/>
    </source>
</evidence>
<sequence length="265" mass="29085">MEVISGKIAIITGGASGIGAAYVKRLFKSGMKGCTIADIDEQGEALAKEMECCYGKGRAHFVKTDLVNAEQFECVFEKTMQKYKKLDLLVNNAGKLKDKAWEEMIDLNITTTVRGNLLGIKYMGKNNGYGGGTIVNTSSIAGLQAFNEFPCYSGAKHFIIGFTRSIGTRFWFDLTGIRFMSICPGVTDTSMIDNAPNWVLDGFPDLEKRAKRQLLNEPCQNVEDVAEGLNEMLNYGDNGSIWVCQGGGPIYDVIIPPIREMKIGC</sequence>